<dbReference type="PANTHER" id="PTHR43775">
    <property type="entry name" value="FATTY ACID SYNTHASE"/>
    <property type="match status" value="1"/>
</dbReference>
<gene>
    <name evidence="7" type="ORF">BST47_30120</name>
</gene>
<protein>
    <recommendedName>
        <fullName evidence="6">PKS/mFAS DH domain-containing protein</fullName>
    </recommendedName>
</protein>
<organism evidence="7 8">
    <name type="scientific">Mycolicibacterium tusciae</name>
    <dbReference type="NCBI Taxonomy" id="75922"/>
    <lineage>
        <taxon>Bacteria</taxon>
        <taxon>Bacillati</taxon>
        <taxon>Actinomycetota</taxon>
        <taxon>Actinomycetes</taxon>
        <taxon>Mycobacteriales</taxon>
        <taxon>Mycobacteriaceae</taxon>
        <taxon>Mycolicibacterium</taxon>
    </lineage>
</organism>
<dbReference type="InterPro" id="IPR020807">
    <property type="entry name" value="PKS_DH"/>
</dbReference>
<dbReference type="InterPro" id="IPR001227">
    <property type="entry name" value="Ac_transferase_dom_sf"/>
</dbReference>
<feature type="domain" description="PKS/mFAS DH" evidence="6">
    <location>
        <begin position="96"/>
        <end position="274"/>
    </location>
</feature>
<evidence type="ECO:0000259" key="6">
    <source>
        <dbReference type="PROSITE" id="PS52019"/>
    </source>
</evidence>
<keyword evidence="2" id="KW-0597">Phosphoprotein</keyword>
<sequence length="274" mass="29442">MAPHPLLTHAVEQTARSLDIPLAVLGDMEHEQDLAYGLRGFVADLHSAGAAVDFSVLYPSGRLVDAPLPTWTRRRLWLTPEGQQSPASGGSAVSVHPLLGQHVRLPEEPVRHVWQAEVGTVAQPWLADHRVRDLVVFPAAAYCEMAVAAARTVVGEACEVLDINFERQLLLDEKTTVDAAAVVASPGVADFTVETQDLDGEGRRASAVLHVAVDEQPPAHDISSLRSANQNREDSGDLRKHLSERGREYGPAFSGLGVVRIGAGETRTVLAEVA</sequence>
<dbReference type="GO" id="GO:0004312">
    <property type="term" value="F:fatty acid synthase activity"/>
    <property type="evidence" value="ECO:0007669"/>
    <property type="project" value="TreeGrafter"/>
</dbReference>
<dbReference type="InterPro" id="IPR049552">
    <property type="entry name" value="PKS_DH_N"/>
</dbReference>
<dbReference type="PANTHER" id="PTHR43775:SF37">
    <property type="entry name" value="SI:DKEY-61P9.11"/>
    <property type="match status" value="1"/>
</dbReference>
<dbReference type="Gene3D" id="3.10.129.110">
    <property type="entry name" value="Polyketide synthase dehydratase"/>
    <property type="match status" value="1"/>
</dbReference>
<reference evidence="7 8" key="1">
    <citation type="submission" date="2017-02" db="EMBL/GenBank/DDBJ databases">
        <title>The new phylogeny of genus Mycobacterium.</title>
        <authorList>
            <person name="Tortoli E."/>
            <person name="Trovato A."/>
            <person name="Cirillo D.M."/>
        </authorList>
    </citation>
    <scope>NUCLEOTIDE SEQUENCE [LARGE SCALE GENOMIC DNA]</scope>
    <source>
        <strain evidence="7 8">DSM 44338</strain>
    </source>
</reference>
<dbReference type="AlphaFoldDB" id="A0A1X0JBR9"/>
<dbReference type="GO" id="GO:0005737">
    <property type="term" value="C:cytoplasm"/>
    <property type="evidence" value="ECO:0007669"/>
    <property type="project" value="TreeGrafter"/>
</dbReference>
<dbReference type="GO" id="GO:0006633">
    <property type="term" value="P:fatty acid biosynthetic process"/>
    <property type="evidence" value="ECO:0007669"/>
    <property type="project" value="TreeGrafter"/>
</dbReference>
<dbReference type="Gene3D" id="3.30.70.3290">
    <property type="match status" value="1"/>
</dbReference>
<dbReference type="SMART" id="SM00826">
    <property type="entry name" value="PKS_DH"/>
    <property type="match status" value="1"/>
</dbReference>
<keyword evidence="1" id="KW-0596">Phosphopantetheine</keyword>
<feature type="non-terminal residue" evidence="7">
    <location>
        <position position="274"/>
    </location>
</feature>
<proteinExistence type="predicted"/>
<evidence type="ECO:0000256" key="4">
    <source>
        <dbReference type="PROSITE-ProRule" id="PRU01363"/>
    </source>
</evidence>
<evidence type="ECO:0000256" key="3">
    <source>
        <dbReference type="ARBA" id="ARBA00023268"/>
    </source>
</evidence>
<dbReference type="Gene3D" id="3.40.366.10">
    <property type="entry name" value="Malonyl-Coenzyme A Acyl Carrier Protein, domain 2"/>
    <property type="match status" value="1"/>
</dbReference>
<comment type="caution">
    <text evidence="4">Lacks conserved residue(s) required for the propagation of feature annotation.</text>
</comment>
<evidence type="ECO:0000313" key="7">
    <source>
        <dbReference type="EMBL" id="ORB59905.1"/>
    </source>
</evidence>
<dbReference type="STRING" id="75922.BST47_30120"/>
<keyword evidence="8" id="KW-1185">Reference proteome</keyword>
<dbReference type="EMBL" id="MVIM01000061">
    <property type="protein sequence ID" value="ORB59905.1"/>
    <property type="molecule type" value="Genomic_DNA"/>
</dbReference>
<dbReference type="Proteomes" id="UP000192411">
    <property type="component" value="Unassembled WGS sequence"/>
</dbReference>
<evidence type="ECO:0000256" key="1">
    <source>
        <dbReference type="ARBA" id="ARBA00022450"/>
    </source>
</evidence>
<name>A0A1X0JBR9_9MYCO</name>
<evidence type="ECO:0000313" key="8">
    <source>
        <dbReference type="Proteomes" id="UP000192411"/>
    </source>
</evidence>
<dbReference type="GO" id="GO:0005886">
    <property type="term" value="C:plasma membrane"/>
    <property type="evidence" value="ECO:0007669"/>
    <property type="project" value="TreeGrafter"/>
</dbReference>
<dbReference type="PROSITE" id="PS52019">
    <property type="entry name" value="PKS_MFAS_DH"/>
    <property type="match status" value="1"/>
</dbReference>
<dbReference type="InterPro" id="IPR049900">
    <property type="entry name" value="PKS_mFAS_DH"/>
</dbReference>
<evidence type="ECO:0000256" key="2">
    <source>
        <dbReference type="ARBA" id="ARBA00022553"/>
    </source>
</evidence>
<dbReference type="Pfam" id="PF21089">
    <property type="entry name" value="PKS_DH_N"/>
    <property type="match status" value="1"/>
</dbReference>
<comment type="caution">
    <text evidence="7">The sequence shown here is derived from an EMBL/GenBank/DDBJ whole genome shotgun (WGS) entry which is preliminary data.</text>
</comment>
<dbReference type="InterPro" id="IPR042104">
    <property type="entry name" value="PKS_dehydratase_sf"/>
</dbReference>
<evidence type="ECO:0000256" key="5">
    <source>
        <dbReference type="SAM" id="MobiDB-lite"/>
    </source>
</evidence>
<dbReference type="GO" id="GO:0071770">
    <property type="term" value="P:DIM/DIP cell wall layer assembly"/>
    <property type="evidence" value="ECO:0007669"/>
    <property type="project" value="TreeGrafter"/>
</dbReference>
<feature type="region of interest" description="Disordered" evidence="5">
    <location>
        <begin position="219"/>
        <end position="238"/>
    </location>
</feature>
<accession>A0A1X0JBR9</accession>
<feature type="region of interest" description="C-terminal hotdog fold" evidence="4">
    <location>
        <begin position="230"/>
        <end position="274"/>
    </location>
</feature>
<keyword evidence="3" id="KW-0511">Multifunctional enzyme</keyword>
<dbReference type="InterPro" id="IPR050091">
    <property type="entry name" value="PKS_NRPS_Biosynth_Enz"/>
</dbReference>
<feature type="region of interest" description="N-terminal hotdog fold" evidence="4">
    <location>
        <begin position="96"/>
        <end position="216"/>
    </location>
</feature>